<organism evidence="1 2">
    <name type="scientific">Nostocoides japonicum T1-X7</name>
    <dbReference type="NCBI Taxonomy" id="1194083"/>
    <lineage>
        <taxon>Bacteria</taxon>
        <taxon>Bacillati</taxon>
        <taxon>Actinomycetota</taxon>
        <taxon>Actinomycetes</taxon>
        <taxon>Micrococcales</taxon>
        <taxon>Intrasporangiaceae</taxon>
        <taxon>Nostocoides</taxon>
    </lineage>
</organism>
<evidence type="ECO:0000313" key="2">
    <source>
        <dbReference type="Proteomes" id="UP000035721"/>
    </source>
</evidence>
<gene>
    <name evidence="1" type="ORF">BN12_40055</name>
</gene>
<reference evidence="1 2" key="1">
    <citation type="journal article" date="2013" name="ISME J.">
        <title>A metabolic model for members of the genus Tetrasphaera involved in enhanced biological phosphorus removal.</title>
        <authorList>
            <person name="Kristiansen R."/>
            <person name="Nguyen H.T.T."/>
            <person name="Saunders A.M."/>
            <person name="Nielsen J.L."/>
            <person name="Wimmer R."/>
            <person name="Le V.Q."/>
            <person name="McIlroy S.J."/>
            <person name="Petrovski S."/>
            <person name="Seviour R.J."/>
            <person name="Calteau A."/>
            <person name="Nielsen K.L."/>
            <person name="Nielsen P.H."/>
        </authorList>
    </citation>
    <scope>NUCLEOTIDE SEQUENCE [LARGE SCALE GENOMIC DNA]</scope>
    <source>
        <strain evidence="1 2">T1-X7</strain>
    </source>
</reference>
<evidence type="ECO:0000313" key="1">
    <source>
        <dbReference type="EMBL" id="CCH79085.1"/>
    </source>
</evidence>
<dbReference type="EMBL" id="CAJB01000334">
    <property type="protein sequence ID" value="CCH79085.1"/>
    <property type="molecule type" value="Genomic_DNA"/>
</dbReference>
<sequence>MSVIAVAPFVLRDVVMTIGTDDYAKHLSTVKFAPAYDTVKWQGLTPDASFTDLSNPTWTCAISYAQDWETEDSLAQYLLENAGQQKVAVFKPKGAATGKPVFTATLTIVPGDIGGDVNTVQTSTVTLGVVGAPVKSVSA</sequence>
<dbReference type="RefSeq" id="WP_157635288.1">
    <property type="nucleotide sequence ID" value="NZ_HF570958.1"/>
</dbReference>
<dbReference type="Proteomes" id="UP000035721">
    <property type="component" value="Unassembled WGS sequence"/>
</dbReference>
<protein>
    <submittedName>
        <fullName evidence="1">Uncharacterized protein</fullName>
    </submittedName>
</protein>
<accession>A0A077M4N9</accession>
<name>A0A077M4N9_9MICO</name>
<comment type="caution">
    <text evidence="1">The sequence shown here is derived from an EMBL/GenBank/DDBJ whole genome shotgun (WGS) entry which is preliminary data.</text>
</comment>
<proteinExistence type="predicted"/>
<keyword evidence="2" id="KW-1185">Reference proteome</keyword>
<dbReference type="OrthoDB" id="5069167at2"/>
<dbReference type="AlphaFoldDB" id="A0A077M4N9"/>
<dbReference type="STRING" id="1194083.BN12_40055"/>